<dbReference type="Proteomes" id="UP001652625">
    <property type="component" value="Chromosome 06"/>
</dbReference>
<organism evidence="1 2">
    <name type="scientific">Hydra vulgaris</name>
    <name type="common">Hydra</name>
    <name type="synonym">Hydra attenuata</name>
    <dbReference type="NCBI Taxonomy" id="6087"/>
    <lineage>
        <taxon>Eukaryota</taxon>
        <taxon>Metazoa</taxon>
        <taxon>Cnidaria</taxon>
        <taxon>Hydrozoa</taxon>
        <taxon>Hydroidolina</taxon>
        <taxon>Anthoathecata</taxon>
        <taxon>Aplanulata</taxon>
        <taxon>Hydridae</taxon>
        <taxon>Hydra</taxon>
    </lineage>
</organism>
<protein>
    <submittedName>
        <fullName evidence="2">Uncharacterized protein LOC124814834 isoform X3</fullName>
    </submittedName>
</protein>
<keyword evidence="1" id="KW-1185">Reference proteome</keyword>
<sequence length="95" mass="10697">MLKELIPPIKDRILFKKELASKNVICVRSSSPTLNCNVSFTVSPVRNEAPAISEPFIQSDKLTLPPLLLAAVEKKLTLREKKEKKLTLVIQKDQN</sequence>
<evidence type="ECO:0000313" key="1">
    <source>
        <dbReference type="Proteomes" id="UP001652625"/>
    </source>
</evidence>
<reference evidence="2" key="1">
    <citation type="submission" date="2025-08" db="UniProtKB">
        <authorList>
            <consortium name="RefSeq"/>
        </authorList>
    </citation>
    <scope>IDENTIFICATION</scope>
</reference>
<accession>A0ABM4C0G5</accession>
<proteinExistence type="predicted"/>
<dbReference type="GeneID" id="124814834"/>
<name>A0ABM4C0G5_HYDVU</name>
<evidence type="ECO:0000313" key="2">
    <source>
        <dbReference type="RefSeq" id="XP_065655034.1"/>
    </source>
</evidence>
<dbReference type="RefSeq" id="XP_065655034.1">
    <property type="nucleotide sequence ID" value="XM_065798962.1"/>
</dbReference>
<gene>
    <name evidence="2" type="primary">LOC124814834</name>
</gene>